<evidence type="ECO:0000313" key="2">
    <source>
        <dbReference type="EMBL" id="KTT96840.1"/>
    </source>
</evidence>
<reference evidence="2 3" key="1">
    <citation type="journal article" date="2016" name="Front. Microbiol.">
        <title>Genomic Resource of Rice Seed Associated Bacteria.</title>
        <authorList>
            <person name="Midha S."/>
            <person name="Bansal K."/>
            <person name="Sharma S."/>
            <person name="Kumar N."/>
            <person name="Patil P.P."/>
            <person name="Chaudhry V."/>
            <person name="Patil P.B."/>
        </authorList>
    </citation>
    <scope>NUCLEOTIDE SEQUENCE [LARGE SCALE GENOMIC DNA]</scope>
    <source>
        <strain evidence="2 3">NS355</strain>
    </source>
</reference>
<dbReference type="PATRIC" id="fig|172044.3.peg.2990"/>
<dbReference type="Proteomes" id="UP000073923">
    <property type="component" value="Unassembled WGS sequence"/>
</dbReference>
<evidence type="ECO:0000313" key="3">
    <source>
        <dbReference type="Proteomes" id="UP000073923"/>
    </source>
</evidence>
<dbReference type="SUPFAM" id="SSF88723">
    <property type="entry name" value="PIN domain-like"/>
    <property type="match status" value="1"/>
</dbReference>
<dbReference type="CDD" id="cd18682">
    <property type="entry name" value="PIN_VapC-like"/>
    <property type="match status" value="1"/>
</dbReference>
<dbReference type="AlphaFoldDB" id="A0A147INP6"/>
<protein>
    <recommendedName>
        <fullName evidence="1">PIN domain-containing protein</fullName>
    </recommendedName>
</protein>
<dbReference type="InterPro" id="IPR029060">
    <property type="entry name" value="PIN-like_dom_sf"/>
</dbReference>
<name>A0A147INP6_9SPHN</name>
<gene>
    <name evidence="2" type="ORF">NS355_13255</name>
</gene>
<comment type="caution">
    <text evidence="2">The sequence shown here is derived from an EMBL/GenBank/DDBJ whole genome shotgun (WGS) entry which is preliminary data.</text>
</comment>
<feature type="domain" description="PIN" evidence="1">
    <location>
        <begin position="18"/>
        <end position="129"/>
    </location>
</feature>
<sequence>MSSFKIVVRKRRVTDRVIVLDASAVVAAFFDEPGADTVAEQMSGALMSAVNYAEVVAKLVDRGIPDSQILEVMAQLDVEVVPADRDQATIAGLLRAETRAAGLSLGDRSCLALAINRRGVALTMDRAWASLQLDVEILVAR</sequence>
<accession>A0A147INP6</accession>
<proteinExistence type="predicted"/>
<dbReference type="OrthoDB" id="286092at2"/>
<organism evidence="2 3">
    <name type="scientific">Sphingomonas yabuuchiae</name>
    <dbReference type="NCBI Taxonomy" id="172044"/>
    <lineage>
        <taxon>Bacteria</taxon>
        <taxon>Pseudomonadati</taxon>
        <taxon>Pseudomonadota</taxon>
        <taxon>Alphaproteobacteria</taxon>
        <taxon>Sphingomonadales</taxon>
        <taxon>Sphingomonadaceae</taxon>
        <taxon>Sphingomonas</taxon>
    </lineage>
</organism>
<evidence type="ECO:0000259" key="1">
    <source>
        <dbReference type="Pfam" id="PF01850"/>
    </source>
</evidence>
<dbReference type="InterPro" id="IPR002716">
    <property type="entry name" value="PIN_dom"/>
</dbReference>
<dbReference type="Gene3D" id="3.40.50.1010">
    <property type="entry name" value="5'-nuclease"/>
    <property type="match status" value="1"/>
</dbReference>
<dbReference type="Pfam" id="PF01850">
    <property type="entry name" value="PIN"/>
    <property type="match status" value="1"/>
</dbReference>
<dbReference type="EMBL" id="LDTF01000075">
    <property type="protein sequence ID" value="KTT96840.1"/>
    <property type="molecule type" value="Genomic_DNA"/>
</dbReference>